<feature type="domain" description="RCK C-terminal" evidence="10">
    <location>
        <begin position="400"/>
        <end position="482"/>
    </location>
</feature>
<keyword evidence="4" id="KW-1003">Cell membrane</keyword>
<feature type="transmembrane region" description="Helical" evidence="9">
    <location>
        <begin position="272"/>
        <end position="291"/>
    </location>
</feature>
<dbReference type="GeneID" id="86822542"/>
<dbReference type="Gene3D" id="1.20.1530.20">
    <property type="match status" value="1"/>
</dbReference>
<evidence type="ECO:0000256" key="8">
    <source>
        <dbReference type="ARBA" id="ARBA00023136"/>
    </source>
</evidence>
<feature type="transmembrane region" description="Helical" evidence="9">
    <location>
        <begin position="333"/>
        <end position="356"/>
    </location>
</feature>
<feature type="transmembrane region" description="Helical" evidence="9">
    <location>
        <begin position="61"/>
        <end position="80"/>
    </location>
</feature>
<dbReference type="NCBIfam" id="NF003715">
    <property type="entry name" value="PRK05326.1-2"/>
    <property type="match status" value="1"/>
</dbReference>
<dbReference type="Pfam" id="PF00999">
    <property type="entry name" value="Na_H_Exchanger"/>
    <property type="match status" value="1"/>
</dbReference>
<feature type="transmembrane region" description="Helical" evidence="9">
    <location>
        <begin position="362"/>
        <end position="384"/>
    </location>
</feature>
<evidence type="ECO:0000256" key="7">
    <source>
        <dbReference type="ARBA" id="ARBA00023065"/>
    </source>
</evidence>
<keyword evidence="12" id="KW-1185">Reference proteome</keyword>
<accession>C0CPU3</accession>
<evidence type="ECO:0000256" key="4">
    <source>
        <dbReference type="ARBA" id="ARBA00022475"/>
    </source>
</evidence>
<dbReference type="InterPro" id="IPR006153">
    <property type="entry name" value="Cation/H_exchanger_TM"/>
</dbReference>
<sequence length="536" mass="58258">MFSFTTLLLLVSAVLLICSILKRVSGRLGIPSLLAFILLGMIFGSDGIFKIHFENYEFSEQISTLALVFIIFYGGFGTNWKEAKPAAAASILLSSLGTVMTALLTGLFCHLFLRMDILEGMLCGALLSSTDAASVFSILRSRNLALKENTAPLLEVESGSNDPVAYTLTIILLTAMGSSVTFSDAGILLLKQLVIGALFGFTIGLIVRWTLQKHPFEGSGIETIFIVAVALFGYAMPTALDGNGFLSVYITGIILGNSILPEKTILVPFFDGVTSILQAILFFLLGLLSFPSEMVNVWLPALAIALFLTFIARPVAVFLLLTPFRGSIRKSLLVSFAGLRGAASIVFAIITVLSPISTENDLFHIAFVVVLFSIALQGSLLPLIANKLNMIDKEGNVFKTFTDYVDETPINFIQFAITKNHEWCDKCVSELTLPPGSILVNLQRGETQLVPKGDTRLLDGDLLVMCSMECKQVPDLFLTEKLIEKNDLHADSTLADVSGHSTSLIIMIQRGEEYLIPDGATVLKEGDRLIIHRQVS</sequence>
<evidence type="ECO:0000313" key="11">
    <source>
        <dbReference type="EMBL" id="EEG48263.1"/>
    </source>
</evidence>
<feature type="transmembrane region" description="Helical" evidence="9">
    <location>
        <begin position="188"/>
        <end position="207"/>
    </location>
</feature>
<dbReference type="Gene3D" id="3.30.70.1450">
    <property type="entry name" value="Regulator of K+ conductance, C-terminal domain"/>
    <property type="match status" value="2"/>
</dbReference>
<dbReference type="RefSeq" id="WP_005950638.1">
    <property type="nucleotide sequence ID" value="NZ_CP136423.1"/>
</dbReference>
<keyword evidence="2" id="KW-0813">Transport</keyword>
<evidence type="ECO:0000256" key="3">
    <source>
        <dbReference type="ARBA" id="ARBA00022449"/>
    </source>
</evidence>
<dbReference type="PROSITE" id="PS51202">
    <property type="entry name" value="RCK_C"/>
    <property type="match status" value="1"/>
</dbReference>
<dbReference type="GO" id="GO:0005886">
    <property type="term" value="C:plasma membrane"/>
    <property type="evidence" value="ECO:0007669"/>
    <property type="project" value="UniProtKB-SubCell"/>
</dbReference>
<evidence type="ECO:0000256" key="9">
    <source>
        <dbReference type="SAM" id="Phobius"/>
    </source>
</evidence>
<feature type="transmembrane region" description="Helical" evidence="9">
    <location>
        <begin position="28"/>
        <end position="49"/>
    </location>
</feature>
<feature type="transmembrane region" description="Helical" evidence="9">
    <location>
        <begin position="164"/>
        <end position="182"/>
    </location>
</feature>
<keyword evidence="5 9" id="KW-0812">Transmembrane</keyword>
<dbReference type="GO" id="GO:0008324">
    <property type="term" value="F:monoatomic cation transmembrane transporter activity"/>
    <property type="evidence" value="ECO:0007669"/>
    <property type="project" value="InterPro"/>
</dbReference>
<dbReference type="InterPro" id="IPR006037">
    <property type="entry name" value="RCK_C"/>
</dbReference>
<dbReference type="PANTHER" id="PTHR32507:SF7">
    <property type="entry name" value="K(+)_H(+) ANTIPORTER NHAP2"/>
    <property type="match status" value="1"/>
</dbReference>
<dbReference type="InterPro" id="IPR038770">
    <property type="entry name" value="Na+/solute_symporter_sf"/>
</dbReference>
<dbReference type="Proteomes" id="UP000003100">
    <property type="component" value="Unassembled WGS sequence"/>
</dbReference>
<keyword evidence="8 9" id="KW-0472">Membrane</keyword>
<keyword evidence="3" id="KW-0050">Antiport</keyword>
<dbReference type="PATRIC" id="fig|476272.21.peg.1026"/>
<keyword evidence="7" id="KW-0406">Ion transport</keyword>
<reference evidence="11 12" key="1">
    <citation type="submission" date="2009-01" db="EMBL/GenBank/DDBJ databases">
        <authorList>
            <person name="Fulton L."/>
            <person name="Clifton S."/>
            <person name="Fulton B."/>
            <person name="Xu J."/>
            <person name="Minx P."/>
            <person name="Pepin K.H."/>
            <person name="Johnson M."/>
            <person name="Bhonagiri V."/>
            <person name="Nash W.E."/>
            <person name="Mardis E.R."/>
            <person name="Wilson R.K."/>
        </authorList>
    </citation>
    <scope>NUCLEOTIDE SEQUENCE [LARGE SCALE GENOMIC DNA]</scope>
    <source>
        <strain evidence="12">DSM 10507 / JCM 14656 / S5a33</strain>
    </source>
</reference>
<dbReference type="InterPro" id="IPR036721">
    <property type="entry name" value="RCK_C_sf"/>
</dbReference>
<evidence type="ECO:0000256" key="6">
    <source>
        <dbReference type="ARBA" id="ARBA00022989"/>
    </source>
</evidence>
<feature type="transmembrane region" description="Helical" evidence="9">
    <location>
        <begin position="86"/>
        <end position="113"/>
    </location>
</feature>
<feature type="transmembrane region" description="Helical" evidence="9">
    <location>
        <begin position="297"/>
        <end position="321"/>
    </location>
</feature>
<dbReference type="PANTHER" id="PTHR32507">
    <property type="entry name" value="NA(+)/H(+) ANTIPORTER 1"/>
    <property type="match status" value="1"/>
</dbReference>
<proteinExistence type="predicted"/>
<dbReference type="eggNOG" id="COG3263">
    <property type="taxonomic scope" value="Bacteria"/>
</dbReference>
<dbReference type="GO" id="GO:0006813">
    <property type="term" value="P:potassium ion transport"/>
    <property type="evidence" value="ECO:0007669"/>
    <property type="project" value="InterPro"/>
</dbReference>
<organism evidence="11 12">
    <name type="scientific">Blautia hydrogenotrophica (strain DSM 10507 / JCM 14656 / S5a33)</name>
    <name type="common">Ruminococcus hydrogenotrophicus</name>
    <dbReference type="NCBI Taxonomy" id="476272"/>
    <lineage>
        <taxon>Bacteria</taxon>
        <taxon>Bacillati</taxon>
        <taxon>Bacillota</taxon>
        <taxon>Clostridia</taxon>
        <taxon>Lachnospirales</taxon>
        <taxon>Lachnospiraceae</taxon>
        <taxon>Blautia</taxon>
    </lineage>
</organism>
<dbReference type="AlphaFoldDB" id="C0CPU3"/>
<evidence type="ECO:0000256" key="2">
    <source>
        <dbReference type="ARBA" id="ARBA00022448"/>
    </source>
</evidence>
<dbReference type="HOGENOM" id="CLU_005912_9_1_9"/>
<gene>
    <name evidence="11" type="ORF">RUMHYD_02894</name>
</gene>
<evidence type="ECO:0000313" key="12">
    <source>
        <dbReference type="Proteomes" id="UP000003100"/>
    </source>
</evidence>
<keyword evidence="6 9" id="KW-1133">Transmembrane helix</keyword>
<evidence type="ECO:0000256" key="1">
    <source>
        <dbReference type="ARBA" id="ARBA00004651"/>
    </source>
</evidence>
<name>C0CPU3_BLAHS</name>
<dbReference type="NCBIfam" id="NF003716">
    <property type="entry name" value="PRK05326.1-3"/>
    <property type="match status" value="1"/>
</dbReference>
<reference evidence="11 12" key="2">
    <citation type="submission" date="2009-02" db="EMBL/GenBank/DDBJ databases">
        <title>Draft genome sequence of Blautia hydrogenotrophica DSM 10507 (Ruminococcus hydrogenotrophicus DSM 10507).</title>
        <authorList>
            <person name="Sudarsanam P."/>
            <person name="Ley R."/>
            <person name="Guruge J."/>
            <person name="Turnbaugh P.J."/>
            <person name="Mahowald M."/>
            <person name="Liep D."/>
            <person name="Gordon J."/>
        </authorList>
    </citation>
    <scope>NUCLEOTIDE SEQUENCE [LARGE SCALE GENOMIC DNA]</scope>
    <source>
        <strain evidence="12">DSM 10507 / JCM 14656 / S5a33</strain>
    </source>
</reference>
<feature type="transmembrane region" description="Helical" evidence="9">
    <location>
        <begin position="219"/>
        <end position="236"/>
    </location>
</feature>
<dbReference type="EMBL" id="ACBZ01000158">
    <property type="protein sequence ID" value="EEG48263.1"/>
    <property type="molecule type" value="Genomic_DNA"/>
</dbReference>
<evidence type="ECO:0000256" key="5">
    <source>
        <dbReference type="ARBA" id="ARBA00022692"/>
    </source>
</evidence>
<dbReference type="GO" id="GO:0015297">
    <property type="term" value="F:antiporter activity"/>
    <property type="evidence" value="ECO:0007669"/>
    <property type="project" value="UniProtKB-KW"/>
</dbReference>
<dbReference type="Pfam" id="PF02080">
    <property type="entry name" value="TrkA_C"/>
    <property type="match status" value="1"/>
</dbReference>
<protein>
    <recommendedName>
        <fullName evidence="10">RCK C-terminal domain-containing protein</fullName>
    </recommendedName>
</protein>
<dbReference type="SUPFAM" id="SSF116726">
    <property type="entry name" value="TrkA C-terminal domain-like"/>
    <property type="match status" value="2"/>
</dbReference>
<comment type="subcellular location">
    <subcellularLocation>
        <location evidence="1">Cell membrane</location>
        <topology evidence="1">Multi-pass membrane protein</topology>
    </subcellularLocation>
</comment>
<evidence type="ECO:0000259" key="10">
    <source>
        <dbReference type="PROSITE" id="PS51202"/>
    </source>
</evidence>
<dbReference type="GO" id="GO:1902600">
    <property type="term" value="P:proton transmembrane transport"/>
    <property type="evidence" value="ECO:0007669"/>
    <property type="project" value="InterPro"/>
</dbReference>